<dbReference type="AlphaFoldDB" id="A0A0F8WIV9"/>
<protein>
    <submittedName>
        <fullName evidence="1">Uncharacterized protein</fullName>
    </submittedName>
</protein>
<accession>A0A0F8WIV9</accession>
<comment type="caution">
    <text evidence="1">The sequence shown here is derived from an EMBL/GenBank/DDBJ whole genome shotgun (WGS) entry which is preliminary data.</text>
</comment>
<reference evidence="1" key="1">
    <citation type="journal article" date="2015" name="Nature">
        <title>Complex archaea that bridge the gap between prokaryotes and eukaryotes.</title>
        <authorList>
            <person name="Spang A."/>
            <person name="Saw J.H."/>
            <person name="Jorgensen S.L."/>
            <person name="Zaremba-Niedzwiedzka K."/>
            <person name="Martijn J."/>
            <person name="Lind A.E."/>
            <person name="van Eijk R."/>
            <person name="Schleper C."/>
            <person name="Guy L."/>
            <person name="Ettema T.J."/>
        </authorList>
    </citation>
    <scope>NUCLEOTIDE SEQUENCE</scope>
</reference>
<evidence type="ECO:0000313" key="1">
    <source>
        <dbReference type="EMBL" id="KKK56807.1"/>
    </source>
</evidence>
<dbReference type="EMBL" id="LAZR01064806">
    <property type="protein sequence ID" value="KKK56807.1"/>
    <property type="molecule type" value="Genomic_DNA"/>
</dbReference>
<organism evidence="1">
    <name type="scientific">marine sediment metagenome</name>
    <dbReference type="NCBI Taxonomy" id="412755"/>
    <lineage>
        <taxon>unclassified sequences</taxon>
        <taxon>metagenomes</taxon>
        <taxon>ecological metagenomes</taxon>
    </lineage>
</organism>
<proteinExistence type="predicted"/>
<gene>
    <name evidence="1" type="ORF">LCGC14_3060840</name>
</gene>
<sequence length="78" mass="8618">ALDKVVMSDLAQDAIPGATASIVLAINWIFEICRNRMVTDDTNDEIILYRDDGTTKMAEAPISDNGTLFDRKEWGAVD</sequence>
<name>A0A0F8WIV9_9ZZZZ</name>
<feature type="non-terminal residue" evidence="1">
    <location>
        <position position="1"/>
    </location>
</feature>